<sequence>MKRAADYIEMKSPAKPEYVGIIRLTLSGIASKMGYSYDDIEDLKIAVSEACTNAVQHAYKADNNTGEVSVRFGVFEDRLEIVVADQGDSFDIQDKQKELGPYSPEHTVDQLSEGGLGLYLMETLMDEVHVQIDSGVTVSMTKFLNRERVDDGTTVQNYETN</sequence>
<reference evidence="8 11" key="2">
    <citation type="submission" date="2020-12" db="EMBL/GenBank/DDBJ databases">
        <title>FDA dAtabase for Regulatory Grade micrObial Sequences (FDA-ARGOS): Supporting development and validation of Infectious Disease Dx tests.</title>
        <authorList>
            <person name="Nelson B."/>
            <person name="Plummer A."/>
            <person name="Tallon L."/>
            <person name="Sadzewicz L."/>
            <person name="Zhao X."/>
            <person name="Boylan J."/>
            <person name="Ott S."/>
            <person name="Bowen H."/>
            <person name="Vavikolanu K."/>
            <person name="Mehta A."/>
            <person name="Aluvathingal J."/>
            <person name="Nadendla S."/>
            <person name="Myers T."/>
            <person name="Yan Y."/>
            <person name="Sichtig H."/>
        </authorList>
    </citation>
    <scope>NUCLEOTIDE SEQUENCE [LARGE SCALE GENOMIC DNA]</scope>
    <source>
        <strain evidence="8 11">FDAARGOS_923</strain>
    </source>
</reference>
<accession>A0A1Y0YP75</accession>
<keyword evidence="2 6" id="KW-0808">Transferase</keyword>
<dbReference type="InterPro" id="IPR036890">
    <property type="entry name" value="HATPase_C_sf"/>
</dbReference>
<proteinExistence type="inferred from homology"/>
<comment type="function">
    <text evidence="6">Negative regulator of sigma-B activity. Phosphorylates and inactivates its specific antagonist protein, RsbV. Upon phosphorylation of RsbV, RsbW is released and binds to sigma-B, thereby blocking its ability to form an RNA polymerase holoenzyme (E-sigma-B).</text>
</comment>
<dbReference type="SMART" id="SM00387">
    <property type="entry name" value="HATPase_c"/>
    <property type="match status" value="1"/>
</dbReference>
<evidence type="ECO:0000313" key="8">
    <source>
        <dbReference type="EMBL" id="QPR72831.1"/>
    </source>
</evidence>
<evidence type="ECO:0000259" key="7">
    <source>
        <dbReference type="SMART" id="SM00387"/>
    </source>
</evidence>
<dbReference type="InterPro" id="IPR050267">
    <property type="entry name" value="Anti-sigma-factor_SerPK"/>
</dbReference>
<comment type="catalytic activity">
    <reaction evidence="6">
        <text>L-seryl-[protein] + ATP = O-phospho-L-seryl-[protein] + ADP + H(+)</text>
        <dbReference type="Rhea" id="RHEA:17989"/>
        <dbReference type="Rhea" id="RHEA-COMP:9863"/>
        <dbReference type="Rhea" id="RHEA-COMP:11604"/>
        <dbReference type="ChEBI" id="CHEBI:15378"/>
        <dbReference type="ChEBI" id="CHEBI:29999"/>
        <dbReference type="ChEBI" id="CHEBI:30616"/>
        <dbReference type="ChEBI" id="CHEBI:83421"/>
        <dbReference type="ChEBI" id="CHEBI:456216"/>
        <dbReference type="EC" id="2.7.11.1"/>
    </reaction>
</comment>
<dbReference type="NCBIfam" id="NF003144">
    <property type="entry name" value="PRK04069.1"/>
    <property type="match status" value="1"/>
</dbReference>
<dbReference type="Gene3D" id="3.30.565.10">
    <property type="entry name" value="Histidine kinase-like ATPase, C-terminal domain"/>
    <property type="match status" value="1"/>
</dbReference>
<protein>
    <recommendedName>
        <fullName evidence="6">Serine-protein kinase RsbW</fullName>
        <ecNumber evidence="6">2.7.11.1</ecNumber>
    </recommendedName>
    <alternativeName>
        <fullName evidence="6">Anti-sigma-B factor</fullName>
    </alternativeName>
    <alternativeName>
        <fullName evidence="6">Sigma-B negative effector RsbW</fullName>
    </alternativeName>
</protein>
<dbReference type="EMBL" id="CP065647">
    <property type="protein sequence ID" value="QPR72831.1"/>
    <property type="molecule type" value="Genomic_DNA"/>
</dbReference>
<dbReference type="PANTHER" id="PTHR35526">
    <property type="entry name" value="ANTI-SIGMA-F FACTOR RSBW-RELATED"/>
    <property type="match status" value="1"/>
</dbReference>
<comment type="similarity">
    <text evidence="6">Belongs to the anti-sigma-factor family.</text>
</comment>
<dbReference type="NCBIfam" id="TIGR01924">
    <property type="entry name" value="rsbW_low_gc"/>
    <property type="match status" value="1"/>
</dbReference>
<dbReference type="EC" id="2.7.11.1" evidence="6"/>
<evidence type="ECO:0000313" key="10">
    <source>
        <dbReference type="Proteomes" id="UP000435910"/>
    </source>
</evidence>
<evidence type="ECO:0000313" key="11">
    <source>
        <dbReference type="Proteomes" id="UP000595038"/>
    </source>
</evidence>
<dbReference type="GO" id="GO:0016989">
    <property type="term" value="F:sigma factor antagonist activity"/>
    <property type="evidence" value="ECO:0007669"/>
    <property type="project" value="InterPro"/>
</dbReference>
<organism evidence="9 10">
    <name type="scientific">Bacillus licheniformis</name>
    <dbReference type="NCBI Taxonomy" id="1402"/>
    <lineage>
        <taxon>Bacteria</taxon>
        <taxon>Bacillati</taxon>
        <taxon>Bacillota</taxon>
        <taxon>Bacilli</taxon>
        <taxon>Bacillales</taxon>
        <taxon>Bacillaceae</taxon>
        <taxon>Bacillus</taxon>
    </lineage>
</organism>
<dbReference type="OMA" id="KPEYVGV"/>
<dbReference type="InterPro" id="IPR003594">
    <property type="entry name" value="HATPase_dom"/>
</dbReference>
<evidence type="ECO:0000256" key="3">
    <source>
        <dbReference type="ARBA" id="ARBA00022741"/>
    </source>
</evidence>
<keyword evidence="4 6" id="KW-0418">Kinase</keyword>
<gene>
    <name evidence="6 8" type="primary">rsbW</name>
    <name evidence="9" type="ORF">CHCC16736_0272</name>
    <name evidence="8" type="ORF">I6G80_24195</name>
</gene>
<dbReference type="HAMAP" id="MF_00638">
    <property type="entry name" value="Anti_sigma_B"/>
    <property type="match status" value="1"/>
</dbReference>
<dbReference type="AlphaFoldDB" id="A0A1Y0YP75"/>
<dbReference type="SMR" id="A0A1Y0YP75"/>
<keyword evidence="1 6" id="KW-0723">Serine/threonine-protein kinase</keyword>
<dbReference type="GeneID" id="92858481"/>
<dbReference type="RefSeq" id="WP_003179142.1">
    <property type="nucleotide sequence ID" value="NZ_BEXU01000024.1"/>
</dbReference>
<dbReference type="Proteomes" id="UP000435910">
    <property type="component" value="Unassembled WGS sequence"/>
</dbReference>
<dbReference type="CDD" id="cd16936">
    <property type="entry name" value="HATPase_RsbW-like"/>
    <property type="match status" value="1"/>
</dbReference>
<keyword evidence="3 6" id="KW-0547">Nucleotide-binding</keyword>
<dbReference type="PANTHER" id="PTHR35526:SF9">
    <property type="entry name" value="SERINE-PROTEIN KINASE RSBW"/>
    <property type="match status" value="1"/>
</dbReference>
<dbReference type="Pfam" id="PF13581">
    <property type="entry name" value="HATPase_c_2"/>
    <property type="match status" value="1"/>
</dbReference>
<dbReference type="GO" id="GO:0004674">
    <property type="term" value="F:protein serine/threonine kinase activity"/>
    <property type="evidence" value="ECO:0007669"/>
    <property type="project" value="UniProtKB-KW"/>
</dbReference>
<dbReference type="GO" id="GO:0005524">
    <property type="term" value="F:ATP binding"/>
    <property type="evidence" value="ECO:0007669"/>
    <property type="project" value="UniProtKB-KW"/>
</dbReference>
<comment type="catalytic activity">
    <reaction evidence="6">
        <text>L-threonyl-[protein] + ATP = O-phospho-L-threonyl-[protein] + ADP + H(+)</text>
        <dbReference type="Rhea" id="RHEA:46608"/>
        <dbReference type="Rhea" id="RHEA-COMP:11060"/>
        <dbReference type="Rhea" id="RHEA-COMP:11605"/>
        <dbReference type="ChEBI" id="CHEBI:15378"/>
        <dbReference type="ChEBI" id="CHEBI:30013"/>
        <dbReference type="ChEBI" id="CHEBI:30616"/>
        <dbReference type="ChEBI" id="CHEBI:61977"/>
        <dbReference type="ChEBI" id="CHEBI:456216"/>
        <dbReference type="EC" id="2.7.11.1"/>
    </reaction>
</comment>
<dbReference type="Proteomes" id="UP000595038">
    <property type="component" value="Chromosome"/>
</dbReference>
<name>A0A1Y0YP75_BACLI</name>
<evidence type="ECO:0000256" key="2">
    <source>
        <dbReference type="ARBA" id="ARBA00022679"/>
    </source>
</evidence>
<evidence type="ECO:0000313" key="9">
    <source>
        <dbReference type="EMBL" id="TWL28177.1"/>
    </source>
</evidence>
<feature type="domain" description="Histidine kinase/HSP90-like ATPase" evidence="7">
    <location>
        <begin position="38"/>
        <end position="148"/>
    </location>
</feature>
<reference evidence="9 10" key="1">
    <citation type="submission" date="2019-06" db="EMBL/GenBank/DDBJ databases">
        <title>Genome sequence analysis of &gt;100 Bacillus licheniformis strains suggests intrinsic resistance to this species.</title>
        <authorList>
            <person name="Wels M."/>
            <person name="Siezen R.J."/>
            <person name="Johansen E."/>
            <person name="Stuer-Lauridsen B."/>
            <person name="Bjerre K."/>
            <person name="Nielsen B.K.K."/>
        </authorList>
    </citation>
    <scope>NUCLEOTIDE SEQUENCE [LARGE SCALE GENOMIC DNA]</scope>
    <source>
        <strain evidence="9 10">BAC-16736</strain>
    </source>
</reference>
<evidence type="ECO:0000256" key="6">
    <source>
        <dbReference type="HAMAP-Rule" id="MF_00638"/>
    </source>
</evidence>
<evidence type="ECO:0000256" key="1">
    <source>
        <dbReference type="ARBA" id="ARBA00022527"/>
    </source>
</evidence>
<dbReference type="EMBL" id="NILC01000022">
    <property type="protein sequence ID" value="TWL28177.1"/>
    <property type="molecule type" value="Genomic_DNA"/>
</dbReference>
<dbReference type="InterPro" id="IPR010193">
    <property type="entry name" value="RsbW"/>
</dbReference>
<evidence type="ECO:0000256" key="4">
    <source>
        <dbReference type="ARBA" id="ARBA00022777"/>
    </source>
</evidence>
<keyword evidence="5 6" id="KW-0067">ATP-binding</keyword>
<evidence type="ECO:0000256" key="5">
    <source>
        <dbReference type="ARBA" id="ARBA00022840"/>
    </source>
</evidence>
<dbReference type="SUPFAM" id="SSF55874">
    <property type="entry name" value="ATPase domain of HSP90 chaperone/DNA topoisomerase II/histidine kinase"/>
    <property type="match status" value="1"/>
</dbReference>